<protein>
    <submittedName>
        <fullName evidence="1">Uncharacterized protein</fullName>
    </submittedName>
</protein>
<comment type="caution">
    <text evidence="1">The sequence shown here is derived from an EMBL/GenBank/DDBJ whole genome shotgun (WGS) entry which is preliminary data.</text>
</comment>
<accession>A0A9P9XW20</accession>
<name>A0A9P9XW20_9HYPO</name>
<organism evidence="1 2">
    <name type="scientific">Emericellopsis cladophorae</name>
    <dbReference type="NCBI Taxonomy" id="2686198"/>
    <lineage>
        <taxon>Eukaryota</taxon>
        <taxon>Fungi</taxon>
        <taxon>Dikarya</taxon>
        <taxon>Ascomycota</taxon>
        <taxon>Pezizomycotina</taxon>
        <taxon>Sordariomycetes</taxon>
        <taxon>Hypocreomycetidae</taxon>
        <taxon>Hypocreales</taxon>
        <taxon>Bionectriaceae</taxon>
        <taxon>Emericellopsis</taxon>
    </lineage>
</organism>
<reference evidence="1" key="1">
    <citation type="journal article" date="2021" name="J Fungi (Basel)">
        <title>Genomic and Metabolomic Analyses of the Marine Fungus Emericellopsis cladophorae: Insights into Saltwater Adaptability Mechanisms and Its Biosynthetic Potential.</title>
        <authorList>
            <person name="Goncalves M.F.M."/>
            <person name="Hilario S."/>
            <person name="Van de Peer Y."/>
            <person name="Esteves A.C."/>
            <person name="Alves A."/>
        </authorList>
    </citation>
    <scope>NUCLEOTIDE SEQUENCE</scope>
    <source>
        <strain evidence="1">MUM 19.33</strain>
    </source>
</reference>
<reference evidence="1" key="2">
    <citation type="submission" date="2022-07" db="EMBL/GenBank/DDBJ databases">
        <authorList>
            <person name="Goncalves M.F.M."/>
            <person name="Hilario S."/>
            <person name="Van De Peer Y."/>
            <person name="Esteves A.C."/>
            <person name="Alves A."/>
        </authorList>
    </citation>
    <scope>NUCLEOTIDE SEQUENCE</scope>
    <source>
        <strain evidence="1">MUM 19.33</strain>
    </source>
</reference>
<sequence length="153" mass="16137">MHRQGAFAAGTKSRNCVECPTNTMKRPFSWPAIEAPSTYPGLECPEHAGIFRLSSVVAAALAFTGAVSAAFGDGNAQGIVYRGTGYAALRFAHENGRLDNSEYTTTNVRVTRLISRGGGIFCVSISGAAEIGYIDLANSDNNAVHDALAFSFV</sequence>
<keyword evidence="2" id="KW-1185">Reference proteome</keyword>
<dbReference type="RefSeq" id="XP_051359740.1">
    <property type="nucleotide sequence ID" value="XM_051509269.1"/>
</dbReference>
<dbReference type="EMBL" id="JAGIXG020000057">
    <property type="protein sequence ID" value="KAI6778884.1"/>
    <property type="molecule type" value="Genomic_DNA"/>
</dbReference>
<gene>
    <name evidence="1" type="ORF">J7T54_000540</name>
</gene>
<evidence type="ECO:0000313" key="1">
    <source>
        <dbReference type="EMBL" id="KAI6778884.1"/>
    </source>
</evidence>
<dbReference type="GeneID" id="75827059"/>
<evidence type="ECO:0000313" key="2">
    <source>
        <dbReference type="Proteomes" id="UP001055219"/>
    </source>
</evidence>
<dbReference type="AlphaFoldDB" id="A0A9P9XW20"/>
<proteinExistence type="predicted"/>
<dbReference type="Proteomes" id="UP001055219">
    <property type="component" value="Unassembled WGS sequence"/>
</dbReference>